<protein>
    <submittedName>
        <fullName evidence="4">HTH domain protein</fullName>
    </submittedName>
</protein>
<accession>A0A0J1IL41</accession>
<dbReference type="PATRIC" id="fig|476652.3.peg.2662"/>
<dbReference type="PANTHER" id="PTHR34580:SF1">
    <property type="entry name" value="PROTEIN PAFC"/>
    <property type="match status" value="1"/>
</dbReference>
<feature type="coiled-coil region" evidence="1">
    <location>
        <begin position="105"/>
        <end position="132"/>
    </location>
</feature>
<dbReference type="Gene3D" id="1.10.10.10">
    <property type="entry name" value="Winged helix-like DNA-binding domain superfamily/Winged helix DNA-binding domain"/>
    <property type="match status" value="2"/>
</dbReference>
<organism evidence="4 5">
    <name type="scientific">Desulfosporosinus acididurans</name>
    <dbReference type="NCBI Taxonomy" id="476652"/>
    <lineage>
        <taxon>Bacteria</taxon>
        <taxon>Bacillati</taxon>
        <taxon>Bacillota</taxon>
        <taxon>Clostridia</taxon>
        <taxon>Eubacteriales</taxon>
        <taxon>Desulfitobacteriaceae</taxon>
        <taxon>Desulfosporosinus</taxon>
    </lineage>
</organism>
<proteinExistence type="predicted"/>
<dbReference type="InterPro" id="IPR036390">
    <property type="entry name" value="WH_DNA-bd_sf"/>
</dbReference>
<evidence type="ECO:0000259" key="3">
    <source>
        <dbReference type="Pfam" id="PF25583"/>
    </source>
</evidence>
<name>A0A0J1IL41_9FIRM</name>
<evidence type="ECO:0000313" key="5">
    <source>
        <dbReference type="Proteomes" id="UP000036356"/>
    </source>
</evidence>
<dbReference type="EMBL" id="LDZY01000008">
    <property type="protein sequence ID" value="KLU65411.1"/>
    <property type="molecule type" value="Genomic_DNA"/>
</dbReference>
<dbReference type="InterPro" id="IPR036388">
    <property type="entry name" value="WH-like_DNA-bd_sf"/>
</dbReference>
<feature type="domain" description="WYL" evidence="2">
    <location>
        <begin position="212"/>
        <end position="278"/>
    </location>
</feature>
<dbReference type="PANTHER" id="PTHR34580">
    <property type="match status" value="1"/>
</dbReference>
<reference evidence="4 5" key="1">
    <citation type="submission" date="2015-06" db="EMBL/GenBank/DDBJ databases">
        <title>Draft genome of the moderately acidophilic sulfate reducer Candidatus Desulfosporosinus acididurans strain M1.</title>
        <authorList>
            <person name="Poehlein A."/>
            <person name="Petzsch P."/>
            <person name="Johnson B.D."/>
            <person name="Schloemann M."/>
            <person name="Daniel R."/>
            <person name="Muehling M."/>
        </authorList>
    </citation>
    <scope>NUCLEOTIDE SEQUENCE [LARGE SCALE GENOMIC DNA]</scope>
    <source>
        <strain evidence="4 5">M1</strain>
    </source>
</reference>
<dbReference type="InterPro" id="IPR026881">
    <property type="entry name" value="WYL_dom"/>
</dbReference>
<dbReference type="Pfam" id="PF13280">
    <property type="entry name" value="WYL"/>
    <property type="match status" value="1"/>
</dbReference>
<dbReference type="RefSeq" id="WP_047810526.1">
    <property type="nucleotide sequence ID" value="NZ_LDZY01000008.1"/>
</dbReference>
<dbReference type="InterPro" id="IPR051534">
    <property type="entry name" value="CBASS_pafABC_assoc_protein"/>
</dbReference>
<dbReference type="InterPro" id="IPR057727">
    <property type="entry name" value="WCX_dom"/>
</dbReference>
<dbReference type="Pfam" id="PF25583">
    <property type="entry name" value="WCX"/>
    <property type="match status" value="1"/>
</dbReference>
<dbReference type="PROSITE" id="PS52050">
    <property type="entry name" value="WYL"/>
    <property type="match status" value="1"/>
</dbReference>
<evidence type="ECO:0000256" key="1">
    <source>
        <dbReference type="SAM" id="Coils"/>
    </source>
</evidence>
<dbReference type="STRING" id="476652.DEAC_c25480"/>
<evidence type="ECO:0000259" key="2">
    <source>
        <dbReference type="Pfam" id="PF13280"/>
    </source>
</evidence>
<dbReference type="Proteomes" id="UP000036356">
    <property type="component" value="Unassembled WGS sequence"/>
</dbReference>
<comment type="caution">
    <text evidence="4">The sequence shown here is derived from an EMBL/GenBank/DDBJ whole genome shotgun (WGS) entry which is preliminary data.</text>
</comment>
<dbReference type="AlphaFoldDB" id="A0A0J1IL41"/>
<gene>
    <name evidence="4" type="ORF">DEAC_c25480</name>
</gene>
<keyword evidence="5" id="KW-1185">Reference proteome</keyword>
<dbReference type="SUPFAM" id="SSF46785">
    <property type="entry name" value="Winged helix' DNA-binding domain"/>
    <property type="match status" value="2"/>
</dbReference>
<feature type="domain" description="WCX" evidence="3">
    <location>
        <begin position="311"/>
        <end position="386"/>
    </location>
</feature>
<keyword evidence="1" id="KW-0175">Coiled coil</keyword>
<sequence>MDKLKRQKDIIRHIALEPWLFTSSSLAKKLGVNLITIHRDLEDLRDNGYIFKQNQAGAHYLETGGWNGVPPVNKTTLRQMEILRLLTANPKGLTLTELYQRFNRQDEEEVSSKTLERAVKDLEKRNLVKRENEAHMVYSESMLLPLQLSEKERILLFEALQLERALAPISEEMESLEAKLKLRIGDTTKARETLFVHGRTPNQDIHRSKYCMELEDAARCGNSVTILYRKEEEPAREIRLNPLGIVYYWVLDNWYLIAQDEKSQRIKTYQINRILDVERLEDAFSPVEGFNLQEWFQCSWGVYRDHHPRFVKIRFYDYYSTLNRVRMEVAQRQTCQLIEEEGSLLLVDQVEGLDELAVWLRGFGAGAEVLEPLELRDKLKDQFTQLLRLYGGNSDGHD</sequence>
<evidence type="ECO:0000313" key="4">
    <source>
        <dbReference type="EMBL" id="KLU65411.1"/>
    </source>
</evidence>